<accession>A0ABS7KAV7</accession>
<proteinExistence type="predicted"/>
<name>A0ABS7KAV7_9BACI</name>
<dbReference type="EMBL" id="JACWFH010000036">
    <property type="protein sequence ID" value="MBY0099411.1"/>
    <property type="molecule type" value="Genomic_DNA"/>
</dbReference>
<evidence type="ECO:0000313" key="3">
    <source>
        <dbReference type="EMBL" id="MBY0099411.1"/>
    </source>
</evidence>
<dbReference type="RefSeq" id="WP_221875626.1">
    <property type="nucleotide sequence ID" value="NZ_JACWFH010000036.1"/>
</dbReference>
<dbReference type="Proteomes" id="UP000769780">
    <property type="component" value="Unassembled WGS sequence"/>
</dbReference>
<feature type="coiled-coil region" evidence="1">
    <location>
        <begin position="11"/>
        <end position="52"/>
    </location>
</feature>
<comment type="caution">
    <text evidence="3">The sequence shown here is derived from an EMBL/GenBank/DDBJ whole genome shotgun (WGS) entry which is preliminary data.</text>
</comment>
<keyword evidence="4" id="KW-1185">Reference proteome</keyword>
<gene>
    <name evidence="3" type="ORF">H0185_21825</name>
</gene>
<feature type="region of interest" description="Disordered" evidence="2">
    <location>
        <begin position="75"/>
        <end position="94"/>
    </location>
</feature>
<evidence type="ECO:0000313" key="4">
    <source>
        <dbReference type="Proteomes" id="UP000769780"/>
    </source>
</evidence>
<reference evidence="3 4" key="1">
    <citation type="submission" date="2020-07" db="EMBL/GenBank/DDBJ databases">
        <title>Fungal Genomes of the International Space Station.</title>
        <authorList>
            <person name="Seuylemezian A."/>
            <person name="Singh N.K."/>
            <person name="Wood J."/>
            <person name="Venkateswaran K."/>
        </authorList>
    </citation>
    <scope>NUCLEOTIDE SEQUENCE [LARGE SCALE GENOMIC DNA]</scope>
    <source>
        <strain evidence="3 4">PL-B2</strain>
    </source>
</reference>
<evidence type="ECO:0000256" key="2">
    <source>
        <dbReference type="SAM" id="MobiDB-lite"/>
    </source>
</evidence>
<sequence>MSKDKKLSSLVNDLSDRVQAQDTIIKDLQKQMAQQQEALTNLLANMEAQERSSMRLQEYCESLNQTLYSLAQNEAITLPTPPPPPPRPRDPFPVSDIFSKLDLEKVLKIAMYVSNVYSEKDDDES</sequence>
<keyword evidence="1" id="KW-0175">Coiled coil</keyword>
<evidence type="ECO:0000256" key="1">
    <source>
        <dbReference type="SAM" id="Coils"/>
    </source>
</evidence>
<protein>
    <submittedName>
        <fullName evidence="3">Uncharacterized protein</fullName>
    </submittedName>
</protein>
<organism evidence="3 4">
    <name type="scientific">Mesobacillus maritimus</name>
    <dbReference type="NCBI Taxonomy" id="1643336"/>
    <lineage>
        <taxon>Bacteria</taxon>
        <taxon>Bacillati</taxon>
        <taxon>Bacillota</taxon>
        <taxon>Bacilli</taxon>
        <taxon>Bacillales</taxon>
        <taxon>Bacillaceae</taxon>
        <taxon>Mesobacillus</taxon>
    </lineage>
</organism>